<evidence type="ECO:0000256" key="15">
    <source>
        <dbReference type="RuleBase" id="RU361240"/>
    </source>
</evidence>
<accession>A0A8H7U1A5</accession>
<evidence type="ECO:0000256" key="9">
    <source>
        <dbReference type="ARBA" id="ARBA00022801"/>
    </source>
</evidence>
<dbReference type="Pfam" id="PF22251">
    <property type="entry name" value="PFF1_TM"/>
    <property type="match status" value="2"/>
</dbReference>
<evidence type="ECO:0000256" key="5">
    <source>
        <dbReference type="ARBA" id="ARBA00022554"/>
    </source>
</evidence>
<dbReference type="EC" id="3.4.-.-" evidence="15"/>
<evidence type="ECO:0000256" key="2">
    <source>
        <dbReference type="ARBA" id="ARBA00003273"/>
    </source>
</evidence>
<gene>
    <name evidence="20" type="ORF">IEO21_06469</name>
</gene>
<dbReference type="InterPro" id="IPR048024">
    <property type="entry name" value="Fxna-like_M28_dom"/>
</dbReference>
<reference evidence="20" key="2">
    <citation type="journal article" name="Front. Microbiol.">
        <title>Degradative Capacity of Two Strains of Rhodonia placenta: From Phenotype to Genotype.</title>
        <authorList>
            <person name="Kolle M."/>
            <person name="Horta M.A.C."/>
            <person name="Nowrousian M."/>
            <person name="Ohm R.A."/>
            <person name="Benz J.P."/>
            <person name="Pilgard A."/>
        </authorList>
    </citation>
    <scope>NUCLEOTIDE SEQUENCE</scope>
    <source>
        <strain evidence="20">FPRL280</strain>
    </source>
</reference>
<keyword evidence="6 15" id="KW-0645">Protease</keyword>
<dbReference type="InterPro" id="IPR045175">
    <property type="entry name" value="M28_fam"/>
</dbReference>
<dbReference type="InterPro" id="IPR053975">
    <property type="entry name" value="PFF1_C"/>
</dbReference>
<organism evidence="20 21">
    <name type="scientific">Rhodonia placenta</name>
    <dbReference type="NCBI Taxonomy" id="104341"/>
    <lineage>
        <taxon>Eukaryota</taxon>
        <taxon>Fungi</taxon>
        <taxon>Dikarya</taxon>
        <taxon>Basidiomycota</taxon>
        <taxon>Agaricomycotina</taxon>
        <taxon>Agaricomycetes</taxon>
        <taxon>Polyporales</taxon>
        <taxon>Adustoporiaceae</taxon>
        <taxon>Rhodonia</taxon>
    </lineage>
</organism>
<keyword evidence="9 15" id="KW-0378">Hydrolase</keyword>
<sequence length="955" mass="104291">MVFQHIRKWLAAPFGFTAIPVSVLTVVVYGAVFAAVLSTDQLYDVPKNTKGLDVDRAYADLHQITARPHPYLSHANDDVHAYLLSQLEPVAAAQAYVHLSDDLTSNASWVVSGHGVYFEGTNILVKVDGAEAGADGVLFSVHYDSVSTAPGATDDGMGVVTLLELVRYFAVPENRPRRTAVFFFNNGEEDGLNGAYVYWKHPWSNLTSSFINLEGAASGGRPLLFRSTSLAPTRAYASKAISHLQADVLTADAYKRGIIRSYTDYQVYAAGLKGTVEPMAGLDIAFYKNRAYYHTPRDSIAGMGYNEGRKALWAMMESARGAGLALLNDDDTVSANAEPAVYFDLFRTKLVVFPLRSLFIANVTFLVIGPIVILILLAMVLLASAKTPQEHAAEEQVQHDKWARTKIVLRQAFGWSRFWIALVVGIAAHVGLVAGFVHLNPYVVHAHPFLVLTAYLSLSFLTITAPLQLFQHFIPASPSSEKLAVLLEHYLLTWAFLVFSTVEIQKYQIAGLYWITVWNVGALIASSVALTESTNGSGSRFVPGVLYEAPAHDVANGRDEELGGEAEGEPVETEATEITPLMHQHRPDEAGSAADLKYQEHGWWIAQLLVSVPMVAVLVFQLELLQLQALMNTLVDGSSPLTVYGNLSALSMLVFIPLAPFAHKVSRWLTVVATVVFAVSLTISWTVFPFTQEKPFKVYFQQRVEIGAPTIATPSSYPALVTNADYPGTGSADSAASHSVRAITTLTGLEGYVDHLAMREMPSSRNKGTLCYLDTVLKPGLRVCEWESDLLPSPGGDVTSGRDLEWLEVKTERLNATRAVIKLKGTNTRGCRLYFDKRITSYAILDGDAAGGGLLAGYEMPDEGVNELRLWTRTWGKPFVVEFGWNGTEVTDATMRGRAACEWAEYASASAGGSNPAAHSALIPALEELRAFLPLWALPSKATDGLVETWTRFEV</sequence>
<feature type="domain" description="Peptidase M28" evidence="17">
    <location>
        <begin position="122"/>
        <end position="303"/>
    </location>
</feature>
<feature type="transmembrane region" description="Helical" evidence="16">
    <location>
        <begin position="449"/>
        <end position="470"/>
    </location>
</feature>
<dbReference type="Pfam" id="PF22250">
    <property type="entry name" value="PFF1_C"/>
    <property type="match status" value="1"/>
</dbReference>
<evidence type="ECO:0000256" key="4">
    <source>
        <dbReference type="ARBA" id="ARBA00010918"/>
    </source>
</evidence>
<keyword evidence="13 16" id="KW-0472">Membrane</keyword>
<feature type="domain" description="Vacuolar membrane protease C-terminal" evidence="18">
    <location>
        <begin position="697"/>
        <end position="948"/>
    </location>
</feature>
<comment type="subcellular location">
    <subcellularLocation>
        <location evidence="3">Vacuole membrane</location>
        <topology evidence="3">Multi-pass membrane protein</topology>
    </subcellularLocation>
</comment>
<evidence type="ECO:0000313" key="21">
    <source>
        <dbReference type="Proteomes" id="UP000639403"/>
    </source>
</evidence>
<evidence type="ECO:0000256" key="6">
    <source>
        <dbReference type="ARBA" id="ARBA00022670"/>
    </source>
</evidence>
<feature type="transmembrane region" description="Helical" evidence="16">
    <location>
        <begin position="668"/>
        <end position="688"/>
    </location>
</feature>
<dbReference type="GO" id="GO:0005774">
    <property type="term" value="C:vacuolar membrane"/>
    <property type="evidence" value="ECO:0007669"/>
    <property type="project" value="UniProtKB-SubCell"/>
</dbReference>
<keyword evidence="12" id="KW-0482">Metalloprotease</keyword>
<evidence type="ECO:0000256" key="3">
    <source>
        <dbReference type="ARBA" id="ARBA00004128"/>
    </source>
</evidence>
<keyword evidence="14" id="KW-0325">Glycoprotein</keyword>
<evidence type="ECO:0000256" key="14">
    <source>
        <dbReference type="ARBA" id="ARBA00023180"/>
    </source>
</evidence>
<keyword evidence="10 15" id="KW-0862">Zinc</keyword>
<evidence type="ECO:0000256" key="8">
    <source>
        <dbReference type="ARBA" id="ARBA00022723"/>
    </source>
</evidence>
<feature type="transmembrane region" description="Helical" evidence="16">
    <location>
        <begin position="511"/>
        <end position="530"/>
    </location>
</feature>
<evidence type="ECO:0000256" key="10">
    <source>
        <dbReference type="ARBA" id="ARBA00022833"/>
    </source>
</evidence>
<feature type="transmembrane region" description="Helical" evidence="16">
    <location>
        <begin position="642"/>
        <end position="661"/>
    </location>
</feature>
<evidence type="ECO:0000256" key="12">
    <source>
        <dbReference type="ARBA" id="ARBA00023049"/>
    </source>
</evidence>
<dbReference type="AlphaFoldDB" id="A0A8H7U1A5"/>
<feature type="transmembrane region" description="Helical" evidence="16">
    <location>
        <begin position="418"/>
        <end position="437"/>
    </location>
</feature>
<keyword evidence="8 15" id="KW-0479">Metal-binding</keyword>
<feature type="transmembrane region" description="Helical" evidence="16">
    <location>
        <begin position="482"/>
        <end position="499"/>
    </location>
</feature>
<keyword evidence="7 16" id="KW-0812">Transmembrane</keyword>
<reference evidence="20" key="1">
    <citation type="submission" date="2020-11" db="EMBL/GenBank/DDBJ databases">
        <authorList>
            <person name="Koelle M."/>
            <person name="Horta M.A.C."/>
            <person name="Nowrousian M."/>
            <person name="Ohm R.A."/>
            <person name="Benz P."/>
            <person name="Pilgard A."/>
        </authorList>
    </citation>
    <scope>NUCLEOTIDE SEQUENCE</scope>
    <source>
        <strain evidence="20">FPRL280</strain>
    </source>
</reference>
<protein>
    <recommendedName>
        <fullName evidence="15">Peptide hydrolase</fullName>
        <ecNumber evidence="15">3.4.-.-</ecNumber>
    </recommendedName>
</protein>
<evidence type="ECO:0000259" key="17">
    <source>
        <dbReference type="Pfam" id="PF04389"/>
    </source>
</evidence>
<dbReference type="PANTHER" id="PTHR12147">
    <property type="entry name" value="METALLOPEPTIDASE M28 FAMILY MEMBER"/>
    <property type="match status" value="1"/>
</dbReference>
<keyword evidence="11 16" id="KW-1133">Transmembrane helix</keyword>
<evidence type="ECO:0000256" key="1">
    <source>
        <dbReference type="ARBA" id="ARBA00001947"/>
    </source>
</evidence>
<evidence type="ECO:0000256" key="7">
    <source>
        <dbReference type="ARBA" id="ARBA00022692"/>
    </source>
</evidence>
<dbReference type="PANTHER" id="PTHR12147:SF58">
    <property type="entry name" value="VACUOLAR MEMBRANE PROTEASE"/>
    <property type="match status" value="1"/>
</dbReference>
<dbReference type="Proteomes" id="UP000639403">
    <property type="component" value="Unassembled WGS sequence"/>
</dbReference>
<evidence type="ECO:0000256" key="16">
    <source>
        <dbReference type="SAM" id="Phobius"/>
    </source>
</evidence>
<name>A0A8H7U1A5_9APHY</name>
<dbReference type="GO" id="GO:0006508">
    <property type="term" value="P:proteolysis"/>
    <property type="evidence" value="ECO:0007669"/>
    <property type="project" value="UniProtKB-KW"/>
</dbReference>
<feature type="domain" description="Vacuolar membrane protease transmembrane" evidence="19">
    <location>
        <begin position="417"/>
        <end position="531"/>
    </location>
</feature>
<feature type="transmembrane region" description="Helical" evidence="16">
    <location>
        <begin position="602"/>
        <end position="622"/>
    </location>
</feature>
<evidence type="ECO:0000256" key="11">
    <source>
        <dbReference type="ARBA" id="ARBA00022989"/>
    </source>
</evidence>
<comment type="function">
    <text evidence="2">May be involved in vacuolar sorting and osmoregulation.</text>
</comment>
<evidence type="ECO:0000259" key="19">
    <source>
        <dbReference type="Pfam" id="PF22251"/>
    </source>
</evidence>
<dbReference type="EMBL" id="JADOXO010000145">
    <property type="protein sequence ID" value="KAF9811746.1"/>
    <property type="molecule type" value="Genomic_DNA"/>
</dbReference>
<dbReference type="Gene3D" id="3.40.630.10">
    <property type="entry name" value="Zn peptidases"/>
    <property type="match status" value="1"/>
</dbReference>
<comment type="cofactor">
    <cofactor evidence="1">
        <name>Zn(2+)</name>
        <dbReference type="ChEBI" id="CHEBI:29105"/>
    </cofactor>
</comment>
<evidence type="ECO:0000313" key="20">
    <source>
        <dbReference type="EMBL" id="KAF9811746.1"/>
    </source>
</evidence>
<feature type="transmembrane region" description="Helical" evidence="16">
    <location>
        <begin position="358"/>
        <end position="382"/>
    </location>
</feature>
<evidence type="ECO:0000256" key="13">
    <source>
        <dbReference type="ARBA" id="ARBA00023136"/>
    </source>
</evidence>
<feature type="transmembrane region" description="Helical" evidence="16">
    <location>
        <begin position="12"/>
        <end position="37"/>
    </location>
</feature>
<dbReference type="InterPro" id="IPR007484">
    <property type="entry name" value="Peptidase_M28"/>
</dbReference>
<dbReference type="CDD" id="cd03875">
    <property type="entry name" value="M28_Fxna_like"/>
    <property type="match status" value="1"/>
</dbReference>
<dbReference type="Pfam" id="PF04389">
    <property type="entry name" value="Peptidase_M28"/>
    <property type="match status" value="1"/>
</dbReference>
<keyword evidence="5" id="KW-0926">Vacuole</keyword>
<dbReference type="GO" id="GO:0046872">
    <property type="term" value="F:metal ion binding"/>
    <property type="evidence" value="ECO:0007669"/>
    <property type="project" value="UniProtKB-KW"/>
</dbReference>
<evidence type="ECO:0000259" key="18">
    <source>
        <dbReference type="Pfam" id="PF22250"/>
    </source>
</evidence>
<comment type="caution">
    <text evidence="20">The sequence shown here is derived from an EMBL/GenBank/DDBJ whole genome shotgun (WGS) entry which is preliminary data.</text>
</comment>
<dbReference type="GO" id="GO:0008235">
    <property type="term" value="F:metalloexopeptidase activity"/>
    <property type="evidence" value="ECO:0007669"/>
    <property type="project" value="InterPro"/>
</dbReference>
<comment type="similarity">
    <text evidence="4 15">Belongs to the peptidase M28 family.</text>
</comment>
<proteinExistence type="inferred from homology"/>
<dbReference type="InterPro" id="IPR053976">
    <property type="entry name" value="PFF1_TM"/>
</dbReference>
<dbReference type="SUPFAM" id="SSF53187">
    <property type="entry name" value="Zn-dependent exopeptidases"/>
    <property type="match status" value="1"/>
</dbReference>
<feature type="domain" description="Vacuolar membrane protease transmembrane" evidence="19">
    <location>
        <begin position="575"/>
        <end position="666"/>
    </location>
</feature>